<evidence type="ECO:0000313" key="2">
    <source>
        <dbReference type="Proteomes" id="UP000024635"/>
    </source>
</evidence>
<accession>A0A016WT20</accession>
<dbReference type="Proteomes" id="UP000024635">
    <property type="component" value="Unassembled WGS sequence"/>
</dbReference>
<comment type="caution">
    <text evidence="1">The sequence shown here is derived from an EMBL/GenBank/DDBJ whole genome shotgun (WGS) entry which is preliminary data.</text>
</comment>
<dbReference type="EMBL" id="JARK01000117">
    <property type="protein sequence ID" value="EYC42805.1"/>
    <property type="molecule type" value="Genomic_DNA"/>
</dbReference>
<dbReference type="AlphaFoldDB" id="A0A016WT20"/>
<sequence>MDIIATIIGELGRDVIGGDADNERGRNQTRKTALRGAVDGYKIEYDVNKENVASTELRSLSGVDEELLRRLKTINVRGAEIRRKRFVATRRRGQLVRTNCVVPAVRVRTQGKLQFDGKMLLKVPELQ</sequence>
<name>A0A016WT20_9BILA</name>
<gene>
    <name evidence="1" type="primary">Acey_s0517.g2813</name>
    <name evidence="1" type="ORF">Y032_0517g2813</name>
</gene>
<protein>
    <submittedName>
        <fullName evidence="1">Uncharacterized protein</fullName>
    </submittedName>
</protein>
<reference evidence="2" key="1">
    <citation type="journal article" date="2015" name="Nat. Genet.">
        <title>The genome and transcriptome of the zoonotic hookworm Ancylostoma ceylanicum identify infection-specific gene families.</title>
        <authorList>
            <person name="Schwarz E.M."/>
            <person name="Hu Y."/>
            <person name="Antoshechkin I."/>
            <person name="Miller M.M."/>
            <person name="Sternberg P.W."/>
            <person name="Aroian R.V."/>
        </authorList>
    </citation>
    <scope>NUCLEOTIDE SEQUENCE</scope>
    <source>
        <strain evidence="2">HY135</strain>
    </source>
</reference>
<evidence type="ECO:0000313" key="1">
    <source>
        <dbReference type="EMBL" id="EYC42805.1"/>
    </source>
</evidence>
<organism evidence="1 2">
    <name type="scientific">Ancylostoma ceylanicum</name>
    <dbReference type="NCBI Taxonomy" id="53326"/>
    <lineage>
        <taxon>Eukaryota</taxon>
        <taxon>Metazoa</taxon>
        <taxon>Ecdysozoa</taxon>
        <taxon>Nematoda</taxon>
        <taxon>Chromadorea</taxon>
        <taxon>Rhabditida</taxon>
        <taxon>Rhabditina</taxon>
        <taxon>Rhabditomorpha</taxon>
        <taxon>Strongyloidea</taxon>
        <taxon>Ancylostomatidae</taxon>
        <taxon>Ancylostomatinae</taxon>
        <taxon>Ancylostoma</taxon>
    </lineage>
</organism>
<keyword evidence="2" id="KW-1185">Reference proteome</keyword>
<proteinExistence type="predicted"/>